<reference evidence="9 10" key="1">
    <citation type="journal article" date="2003" name="Genome Res.">
        <title>Comparative genome analysis of Vibrio vulnificus, a marine pathogen.</title>
        <authorList>
            <person name="Chen C.Y."/>
            <person name="Wu K.M."/>
            <person name="Chang Y.C."/>
            <person name="Chang C.H."/>
            <person name="Tsai H.C."/>
            <person name="Liao T.L."/>
            <person name="Liu Y.M."/>
            <person name="Chen H.J."/>
            <person name="Shen A.B."/>
            <person name="Li J.C."/>
            <person name="Su T.L."/>
            <person name="Shao C.P."/>
            <person name="Lee C.T."/>
            <person name="Hor L.I."/>
            <person name="Tsai S.F."/>
        </authorList>
    </citation>
    <scope>NUCLEOTIDE SEQUENCE [LARGE SCALE GENOMIC DNA]</scope>
    <source>
        <strain evidence="9 10">YJ016</strain>
    </source>
</reference>
<organism evidence="9 10">
    <name type="scientific">Vibrio vulnificus (strain YJ016)</name>
    <dbReference type="NCBI Taxonomy" id="196600"/>
    <lineage>
        <taxon>Bacteria</taxon>
        <taxon>Pseudomonadati</taxon>
        <taxon>Pseudomonadota</taxon>
        <taxon>Gammaproteobacteria</taxon>
        <taxon>Vibrionales</taxon>
        <taxon>Vibrionaceae</taxon>
        <taxon>Vibrio</taxon>
    </lineage>
</organism>
<proteinExistence type="inferred from homology"/>
<evidence type="ECO:0000256" key="3">
    <source>
        <dbReference type="ARBA" id="ARBA00022519"/>
    </source>
</evidence>
<name>Q7MD36_VIBVY</name>
<keyword evidence="6 7" id="KW-0472">Membrane</keyword>
<comment type="subunit">
    <text evidence="7">The complex comprises the extracytoplasmic solute receptor protein and the two transmembrane proteins.</text>
</comment>
<dbReference type="GO" id="GO:0022857">
    <property type="term" value="F:transmembrane transporter activity"/>
    <property type="evidence" value="ECO:0007669"/>
    <property type="project" value="UniProtKB-UniRule"/>
</dbReference>
<feature type="transmembrane region" description="Helical" evidence="7">
    <location>
        <begin position="135"/>
        <end position="161"/>
    </location>
</feature>
<dbReference type="KEGG" id="vvy:VVA1200"/>
<keyword evidence="7" id="KW-0813">Transport</keyword>
<feature type="transmembrane region" description="Helical" evidence="7">
    <location>
        <begin position="167"/>
        <end position="192"/>
    </location>
</feature>
<feature type="transmembrane region" description="Helical" evidence="7">
    <location>
        <begin position="54"/>
        <end position="75"/>
    </location>
</feature>
<feature type="domain" description="TRAP C4-dicarboxylate transport system permease DctM subunit" evidence="8">
    <location>
        <begin position="11"/>
        <end position="416"/>
    </location>
</feature>
<keyword evidence="2" id="KW-1003">Cell membrane</keyword>
<dbReference type="EMBL" id="BA000038">
    <property type="protein sequence ID" value="BAC97226.1"/>
    <property type="molecule type" value="Genomic_DNA"/>
</dbReference>
<comment type="caution">
    <text evidence="7">Lacks conserved residue(s) required for the propagation of feature annotation.</text>
</comment>
<evidence type="ECO:0000256" key="2">
    <source>
        <dbReference type="ARBA" id="ARBA00022475"/>
    </source>
</evidence>
<accession>Q7MD36</accession>
<dbReference type="InterPro" id="IPR010656">
    <property type="entry name" value="DctM"/>
</dbReference>
<comment type="subcellular location">
    <subcellularLocation>
        <location evidence="1 7">Cell inner membrane</location>
        <topology evidence="1 7">Multi-pass membrane protein</topology>
    </subcellularLocation>
</comment>
<keyword evidence="4 7" id="KW-0812">Transmembrane</keyword>
<gene>
    <name evidence="9" type="ordered locus">VVA1200</name>
</gene>
<dbReference type="Proteomes" id="UP000002675">
    <property type="component" value="Chromosome II"/>
</dbReference>
<feature type="transmembrane region" description="Helical" evidence="7">
    <location>
        <begin position="271"/>
        <end position="293"/>
    </location>
</feature>
<comment type="similarity">
    <text evidence="7">Belongs to the TRAP transporter large permease family.</text>
</comment>
<dbReference type="GO" id="GO:0005886">
    <property type="term" value="C:plasma membrane"/>
    <property type="evidence" value="ECO:0007669"/>
    <property type="project" value="UniProtKB-SubCell"/>
</dbReference>
<feature type="transmembrane region" description="Helical" evidence="7">
    <location>
        <begin position="313"/>
        <end position="343"/>
    </location>
</feature>
<feature type="transmembrane region" description="Helical" evidence="7">
    <location>
        <begin position="241"/>
        <end position="259"/>
    </location>
</feature>
<evidence type="ECO:0000256" key="6">
    <source>
        <dbReference type="ARBA" id="ARBA00023136"/>
    </source>
</evidence>
<dbReference type="AlphaFoldDB" id="Q7MD36"/>
<dbReference type="InterPro" id="IPR004681">
    <property type="entry name" value="TRAP_DctM"/>
</dbReference>
<feature type="transmembrane region" description="Helical" evidence="7">
    <location>
        <begin position="399"/>
        <end position="420"/>
    </location>
</feature>
<dbReference type="NCBIfam" id="TIGR00786">
    <property type="entry name" value="dctM"/>
    <property type="match status" value="1"/>
</dbReference>
<evidence type="ECO:0000256" key="1">
    <source>
        <dbReference type="ARBA" id="ARBA00004429"/>
    </source>
</evidence>
<evidence type="ECO:0000256" key="7">
    <source>
        <dbReference type="RuleBase" id="RU369079"/>
    </source>
</evidence>
<evidence type="ECO:0000256" key="4">
    <source>
        <dbReference type="ARBA" id="ARBA00022692"/>
    </source>
</evidence>
<protein>
    <recommendedName>
        <fullName evidence="7">TRAP transporter large permease protein</fullName>
    </recommendedName>
</protein>
<dbReference type="HOGENOM" id="CLU_019824_4_1_6"/>
<feature type="transmembrane region" description="Helical" evidence="7">
    <location>
        <begin position="213"/>
        <end position="235"/>
    </location>
</feature>
<dbReference type="Pfam" id="PF06808">
    <property type="entry name" value="DctM"/>
    <property type="match status" value="1"/>
</dbReference>
<sequence length="429" mass="45640">MVMAGSIFGWLGLLFAGMPVGFSLIFVALVFLIVTNSTGINFAAQQMLGGIDNFTLLAVPFFVLTGHLMNSAGITERIFNFAKSMVGHITGSLGHVNIMASLLFSGMSGSALADAGGLGQLEIKSMRDAKYDDDFAGGLTAASCIIGPLVPPSVPLVIYGVVSNTSIGALFLAGAIPGILCCVALMVMSYFICKKRGYMTLPKASRKEQFTSFKEAFLSLMTPVIIIGGIFSGKFTPTEAAVVSSLYALFLGTVVYKQLTLTGFVEILRETVNTTAVVALMVMGVTVFGWIVAREQLPQMLADYFLSISENPLVLLLLINLLLLFLGTFIESLALLLLLVPFLVPVASAVGIDPVHFGVMAILNLMIGILTPPMGMALYVVSRVGDIPFHTLTRGVLPLLVPLFIVLALVAVFPQITLLLPELLLGYGQ</sequence>
<feature type="transmembrane region" description="Helical" evidence="7">
    <location>
        <begin position="7"/>
        <end position="34"/>
    </location>
</feature>
<dbReference type="STRING" id="672.VV93_v1c41270"/>
<dbReference type="PANTHER" id="PTHR33362:SF3">
    <property type="entry name" value="SIALIC ACID TRAP TRANSPORTER PERMEASE PROTEIN SIAT"/>
    <property type="match status" value="1"/>
</dbReference>
<evidence type="ECO:0000259" key="8">
    <source>
        <dbReference type="Pfam" id="PF06808"/>
    </source>
</evidence>
<dbReference type="eggNOG" id="COG1593">
    <property type="taxonomic scope" value="Bacteria"/>
</dbReference>
<dbReference type="PANTHER" id="PTHR33362">
    <property type="entry name" value="SIALIC ACID TRAP TRANSPORTER PERMEASE PROTEIN SIAT-RELATED"/>
    <property type="match status" value="1"/>
</dbReference>
<keyword evidence="3 7" id="KW-0997">Cell inner membrane</keyword>
<comment type="function">
    <text evidence="7">Part of the tripartite ATP-independent periplasmic (TRAP) transport system.</text>
</comment>
<evidence type="ECO:0000313" key="9">
    <source>
        <dbReference type="EMBL" id="BAC97226.1"/>
    </source>
</evidence>
<keyword evidence="5 7" id="KW-1133">Transmembrane helix</keyword>
<dbReference type="PIRSF" id="PIRSF006066">
    <property type="entry name" value="HI0050"/>
    <property type="match status" value="1"/>
</dbReference>
<evidence type="ECO:0000256" key="5">
    <source>
        <dbReference type="ARBA" id="ARBA00022989"/>
    </source>
</evidence>
<feature type="transmembrane region" description="Helical" evidence="7">
    <location>
        <begin position="355"/>
        <end position="379"/>
    </location>
</feature>
<evidence type="ECO:0000313" key="10">
    <source>
        <dbReference type="Proteomes" id="UP000002675"/>
    </source>
</evidence>